<organism evidence="2 3">
    <name type="scientific">Stentor coeruleus</name>
    <dbReference type="NCBI Taxonomy" id="5963"/>
    <lineage>
        <taxon>Eukaryota</taxon>
        <taxon>Sar</taxon>
        <taxon>Alveolata</taxon>
        <taxon>Ciliophora</taxon>
        <taxon>Postciliodesmatophora</taxon>
        <taxon>Heterotrichea</taxon>
        <taxon>Heterotrichida</taxon>
        <taxon>Stentoridae</taxon>
        <taxon>Stentor</taxon>
    </lineage>
</organism>
<dbReference type="SUPFAM" id="SSF50729">
    <property type="entry name" value="PH domain-like"/>
    <property type="match status" value="1"/>
</dbReference>
<sequence>METLLPRRNTIYEGSKSREKLCNLSLQLLSRAVENKRSQDISLKEGWAFHNTCYFKSWSKVFIVLCQNCLKIFTCEDKKDIKGLLNFELYTFLVEVISYNEVKITAFSCKKALHLRFPNEEATRWIQGLTYQVQDSFGNKYRISRVFDNKFWKNTGISEHCFLKNADSGDILLFQSKNYKSLLQRCFTRSKYDHVGLVLKFFNGEIGFIEANLLHGVVFTYWDQFFCKEQKKLYKKIVYRQLNLTRSESMLSNLDSFVQLARGKAYHFGLMRARNKSILNPGQEPTFFCSELVASGLKAMGLLDSSIPSHKYYPSAFSQKSDLKLIRGYYLDEQFIDFDLSIAYTSAN</sequence>
<dbReference type="InterPro" id="IPR038765">
    <property type="entry name" value="Papain-like_cys_pep_sf"/>
</dbReference>
<evidence type="ECO:0000259" key="1">
    <source>
        <dbReference type="SMART" id="SM00233"/>
    </source>
</evidence>
<dbReference type="InterPro" id="IPR011993">
    <property type="entry name" value="PH-like_dom_sf"/>
</dbReference>
<dbReference type="PANTHER" id="PTHR47112:SF1">
    <property type="entry name" value="PX DOMAIN-CONTAINING PROTEIN"/>
    <property type="match status" value="1"/>
</dbReference>
<gene>
    <name evidence="2" type="ORF">SteCoe_36461</name>
</gene>
<keyword evidence="3" id="KW-1185">Reference proteome</keyword>
<dbReference type="OrthoDB" id="289113at2759"/>
<reference evidence="2 3" key="1">
    <citation type="submission" date="2016-11" db="EMBL/GenBank/DDBJ databases">
        <title>The macronuclear genome of Stentor coeruleus: a giant cell with tiny introns.</title>
        <authorList>
            <person name="Slabodnick M."/>
            <person name="Ruby J.G."/>
            <person name="Reiff S.B."/>
            <person name="Swart E.C."/>
            <person name="Gosai S."/>
            <person name="Prabakaran S."/>
            <person name="Witkowska E."/>
            <person name="Larue G.E."/>
            <person name="Fisher S."/>
            <person name="Freeman R.M."/>
            <person name="Gunawardena J."/>
            <person name="Chu W."/>
            <person name="Stover N.A."/>
            <person name="Gregory B.D."/>
            <person name="Nowacki M."/>
            <person name="Derisi J."/>
            <person name="Roy S.W."/>
            <person name="Marshall W.F."/>
            <person name="Sood P."/>
        </authorList>
    </citation>
    <scope>NUCLEOTIDE SEQUENCE [LARGE SCALE GENOMIC DNA]</scope>
    <source>
        <strain evidence="2">WM001</strain>
    </source>
</reference>
<dbReference type="PANTHER" id="PTHR47112">
    <property type="entry name" value="PX DOMAIN-CONTAINING PROTEIN"/>
    <property type="match status" value="1"/>
</dbReference>
<protein>
    <recommendedName>
        <fullName evidence="1">PH domain-containing protein</fullName>
    </recommendedName>
</protein>
<dbReference type="SMART" id="SM00233">
    <property type="entry name" value="PH"/>
    <property type="match status" value="1"/>
</dbReference>
<dbReference type="AlphaFoldDB" id="A0A1R2AQ57"/>
<dbReference type="EMBL" id="MPUH01001671">
    <property type="protein sequence ID" value="OMJ66626.1"/>
    <property type="molecule type" value="Genomic_DNA"/>
</dbReference>
<proteinExistence type="predicted"/>
<comment type="caution">
    <text evidence="2">The sequence shown here is derived from an EMBL/GenBank/DDBJ whole genome shotgun (WGS) entry which is preliminary data.</text>
</comment>
<evidence type="ECO:0000313" key="3">
    <source>
        <dbReference type="Proteomes" id="UP000187209"/>
    </source>
</evidence>
<dbReference type="Gene3D" id="2.30.29.30">
    <property type="entry name" value="Pleckstrin-homology domain (PH domain)/Phosphotyrosine-binding domain (PTB)"/>
    <property type="match status" value="1"/>
</dbReference>
<dbReference type="Gene3D" id="3.90.1720.10">
    <property type="entry name" value="endopeptidase domain like (from Nostoc punctiforme)"/>
    <property type="match status" value="1"/>
</dbReference>
<name>A0A1R2AQ57_9CILI</name>
<evidence type="ECO:0000313" key="2">
    <source>
        <dbReference type="EMBL" id="OMJ66626.1"/>
    </source>
</evidence>
<feature type="domain" description="PH" evidence="1">
    <location>
        <begin position="42"/>
        <end position="136"/>
    </location>
</feature>
<dbReference type="Proteomes" id="UP000187209">
    <property type="component" value="Unassembled WGS sequence"/>
</dbReference>
<dbReference type="SUPFAM" id="SSF54001">
    <property type="entry name" value="Cysteine proteinases"/>
    <property type="match status" value="1"/>
</dbReference>
<accession>A0A1R2AQ57</accession>
<dbReference type="InterPro" id="IPR001849">
    <property type="entry name" value="PH_domain"/>
</dbReference>